<accession>A0A085WX19</accession>
<dbReference type="RefSeq" id="WP_157231756.1">
    <property type="nucleotide sequence ID" value="NZ_JMCB01000001.1"/>
</dbReference>
<dbReference type="STRING" id="394096.DB31_0494"/>
<sequence>MTRIRMACLLAVFPLAVQASPSSAISLLSTDSFAYSATQTGSAQHNTTQRTFAMTAGQTLTVGTCGLAGTAFSGDTYLRLFGPDTLQVVESDDACGGRGSKIVFTAPTAGDYELRAGCFSNESCTGTVVWELVVGAPPPSARGTFPFSTGNTQNAWRYTVNEQVTVPAGETITVGTCGVSGSSVSGDSFLRLYTSGGIEVAFNNEANDCSGSKLSYMSLATDTYWIAAGCYANLFCSGTVAWERGGDFPPTSGTYAFATSTTDNAQIHTVNQDVYIAAGRTITLGTCGLAGSNIVGDSYLRLYDSSGNEVAANDDACNGYGSNLSYTPTISGRYQIRAGCYRDDSCSGTVAWDAP</sequence>
<dbReference type="EMBL" id="JMCB01000001">
    <property type="protein sequence ID" value="KFE72232.1"/>
    <property type="molecule type" value="Genomic_DNA"/>
</dbReference>
<dbReference type="OrthoDB" id="5483530at2"/>
<dbReference type="AlphaFoldDB" id="A0A085WX19"/>
<feature type="chain" id="PRO_5001800357" evidence="1">
    <location>
        <begin position="20"/>
        <end position="355"/>
    </location>
</feature>
<gene>
    <name evidence="2" type="ORF">DB31_0494</name>
</gene>
<reference evidence="2 3" key="1">
    <citation type="submission" date="2014-04" db="EMBL/GenBank/DDBJ databases">
        <title>Genome assembly of Hyalangium minutum DSM 14724.</title>
        <authorList>
            <person name="Sharma G."/>
            <person name="Subramanian S."/>
        </authorList>
    </citation>
    <scope>NUCLEOTIDE SEQUENCE [LARGE SCALE GENOMIC DNA]</scope>
    <source>
        <strain evidence="2 3">DSM 14724</strain>
    </source>
</reference>
<proteinExistence type="predicted"/>
<keyword evidence="1" id="KW-0732">Signal</keyword>
<feature type="signal peptide" evidence="1">
    <location>
        <begin position="1"/>
        <end position="19"/>
    </location>
</feature>
<evidence type="ECO:0000313" key="2">
    <source>
        <dbReference type="EMBL" id="KFE72232.1"/>
    </source>
</evidence>
<dbReference type="Gene3D" id="2.60.120.380">
    <property type="match status" value="2"/>
</dbReference>
<evidence type="ECO:0000313" key="3">
    <source>
        <dbReference type="Proteomes" id="UP000028725"/>
    </source>
</evidence>
<protein>
    <submittedName>
        <fullName evidence="2">Trypsin domain protein</fullName>
    </submittedName>
</protein>
<evidence type="ECO:0000256" key="1">
    <source>
        <dbReference type="SAM" id="SignalP"/>
    </source>
</evidence>
<dbReference type="Proteomes" id="UP000028725">
    <property type="component" value="Unassembled WGS sequence"/>
</dbReference>
<name>A0A085WX19_9BACT</name>
<keyword evidence="3" id="KW-1185">Reference proteome</keyword>
<comment type="caution">
    <text evidence="2">The sequence shown here is derived from an EMBL/GenBank/DDBJ whole genome shotgun (WGS) entry which is preliminary data.</text>
</comment>
<organism evidence="2 3">
    <name type="scientific">Hyalangium minutum</name>
    <dbReference type="NCBI Taxonomy" id="394096"/>
    <lineage>
        <taxon>Bacteria</taxon>
        <taxon>Pseudomonadati</taxon>
        <taxon>Myxococcota</taxon>
        <taxon>Myxococcia</taxon>
        <taxon>Myxococcales</taxon>
        <taxon>Cystobacterineae</taxon>
        <taxon>Archangiaceae</taxon>
        <taxon>Hyalangium</taxon>
    </lineage>
</organism>